<gene>
    <name evidence="5" type="ORF">Ate02nite_94200</name>
</gene>
<evidence type="ECO:0000313" key="5">
    <source>
        <dbReference type="EMBL" id="GIF26690.1"/>
    </source>
</evidence>
<dbReference type="EMBL" id="BOMY01000063">
    <property type="protein sequence ID" value="GIF26690.1"/>
    <property type="molecule type" value="Genomic_DNA"/>
</dbReference>
<dbReference type="AlphaFoldDB" id="A0A919TZW1"/>
<evidence type="ECO:0000256" key="2">
    <source>
        <dbReference type="PIRSR" id="PIRSR640198-2"/>
    </source>
</evidence>
<keyword evidence="2" id="KW-0547">Nucleotide-binding</keyword>
<comment type="caution">
    <text evidence="5">The sequence shown here is derived from an EMBL/GenBank/DDBJ whole genome shotgun (WGS) entry which is preliminary data.</text>
</comment>
<dbReference type="GO" id="GO:0005524">
    <property type="term" value="F:ATP binding"/>
    <property type="evidence" value="ECO:0007669"/>
    <property type="project" value="UniProtKB-KW"/>
</dbReference>
<dbReference type="PANTHER" id="PTHR13504">
    <property type="entry name" value="FIDO DOMAIN-CONTAINING PROTEIN DDB_G0283145"/>
    <property type="match status" value="1"/>
</dbReference>
<evidence type="ECO:0000259" key="4">
    <source>
        <dbReference type="PROSITE" id="PS51459"/>
    </source>
</evidence>
<dbReference type="PANTHER" id="PTHR13504:SF38">
    <property type="entry name" value="FIDO DOMAIN-CONTAINING PROTEIN"/>
    <property type="match status" value="1"/>
</dbReference>
<feature type="domain" description="Fido" evidence="4">
    <location>
        <begin position="107"/>
        <end position="260"/>
    </location>
</feature>
<keyword evidence="6" id="KW-1185">Reference proteome</keyword>
<dbReference type="Pfam" id="PF02661">
    <property type="entry name" value="Fic"/>
    <property type="match status" value="1"/>
</dbReference>
<dbReference type="GO" id="GO:0051301">
    <property type="term" value="P:cell division"/>
    <property type="evidence" value="ECO:0007669"/>
    <property type="project" value="UniProtKB-KW"/>
</dbReference>
<proteinExistence type="predicted"/>
<dbReference type="Proteomes" id="UP000623608">
    <property type="component" value="Unassembled WGS sequence"/>
</dbReference>
<reference evidence="5" key="1">
    <citation type="submission" date="2021-01" db="EMBL/GenBank/DDBJ databases">
        <title>Whole genome shotgun sequence of Actinoplanes tereljensis NBRC 105297.</title>
        <authorList>
            <person name="Komaki H."/>
            <person name="Tamura T."/>
        </authorList>
    </citation>
    <scope>NUCLEOTIDE SEQUENCE</scope>
    <source>
        <strain evidence="5">NBRC 105297</strain>
    </source>
</reference>
<evidence type="ECO:0000256" key="1">
    <source>
        <dbReference type="PIRSR" id="PIRSR640198-1"/>
    </source>
</evidence>
<dbReference type="RefSeq" id="WP_203814493.1">
    <property type="nucleotide sequence ID" value="NZ_BOMY01000063.1"/>
</dbReference>
<feature type="binding site" evidence="2">
    <location>
        <begin position="197"/>
        <end position="204"/>
    </location>
    <ligand>
        <name>ATP</name>
        <dbReference type="ChEBI" id="CHEBI:30616"/>
    </ligand>
</feature>
<keyword evidence="5" id="KW-0131">Cell cycle</keyword>
<dbReference type="InterPro" id="IPR036597">
    <property type="entry name" value="Fido-like_dom_sf"/>
</dbReference>
<evidence type="ECO:0000313" key="6">
    <source>
        <dbReference type="Proteomes" id="UP000623608"/>
    </source>
</evidence>
<evidence type="ECO:0000256" key="3">
    <source>
        <dbReference type="PIRSR" id="PIRSR640198-3"/>
    </source>
</evidence>
<keyword evidence="5" id="KW-0132">Cell division</keyword>
<dbReference type="InterPro" id="IPR040198">
    <property type="entry name" value="Fido_containing"/>
</dbReference>
<feature type="site" description="Important for autoinhibition of adenylyltransferase activity" evidence="3">
    <location>
        <position position="57"/>
    </location>
</feature>
<name>A0A919TZW1_9ACTN</name>
<feature type="active site" evidence="1">
    <location>
        <position position="193"/>
    </location>
</feature>
<dbReference type="InterPro" id="IPR003812">
    <property type="entry name" value="Fido"/>
</dbReference>
<protein>
    <submittedName>
        <fullName evidence="5">Cell division protein Fic</fullName>
    </submittedName>
</protein>
<keyword evidence="2" id="KW-0067">ATP-binding</keyword>
<dbReference type="PROSITE" id="PS51459">
    <property type="entry name" value="FIDO"/>
    <property type="match status" value="1"/>
</dbReference>
<sequence>MLYPLPALTAADEAVLADIDQMRQALRHQVQANPSKWSLGLRKYLTADAVAASNSIEGFRVSTIDVQDLMDGERDVDVSDENREETLAYQQMMTYIQTLHDVADFSYSKGLLNALHWMLQGHRHARRKPAGQWRGGPVYVTDPRDPSIAAYTAPDAAEVPDLIGELVAWLNTDDGTHPLVQAAMAHLHLVSIHPWADGNGRMSRSLQTLLIAREGVLAPEFSSIEAWLGRPGNTWEYYRELERRGATYRPDQDVSSWIRFNLIAYHQQAQTVQARLDRSAAVWELLTSFAASAGLDERVVSALHDVAVVGRIRRTRYEQAEGLTLQQAQRDLRDLAGTGLLEPVGRTRARYYAAGSRFPEQVLEVARKPQTLANPYPSSA</sequence>
<organism evidence="5 6">
    <name type="scientific">Paractinoplanes tereljensis</name>
    <dbReference type="NCBI Taxonomy" id="571912"/>
    <lineage>
        <taxon>Bacteria</taxon>
        <taxon>Bacillati</taxon>
        <taxon>Actinomycetota</taxon>
        <taxon>Actinomycetes</taxon>
        <taxon>Micromonosporales</taxon>
        <taxon>Micromonosporaceae</taxon>
        <taxon>Paractinoplanes</taxon>
    </lineage>
</organism>
<dbReference type="Gene3D" id="1.10.3290.10">
    <property type="entry name" value="Fido-like domain"/>
    <property type="match status" value="1"/>
</dbReference>
<accession>A0A919TZW1</accession>
<dbReference type="SUPFAM" id="SSF140931">
    <property type="entry name" value="Fic-like"/>
    <property type="match status" value="1"/>
</dbReference>